<dbReference type="Proteomes" id="UP001341840">
    <property type="component" value="Unassembled WGS sequence"/>
</dbReference>
<keyword evidence="3" id="KW-1185">Reference proteome</keyword>
<gene>
    <name evidence="2" type="ORF">PIB30_048208</name>
</gene>
<accession>A0ABU6SGR5</accession>
<name>A0ABU6SGR5_9FABA</name>
<sequence length="332" mass="37883">MMSTTRVAFSVAVVLRFGPIDRSEPVQCENNPSMERVTLESLASAIKQLRLEVQSLIQLLKNKHNSPFSVFKVFGSDSTNPNVQDIVPNNQLLQCSLEKARTDLSIAKNGLTNPITPIDLPGLELLSWVPVYFKPKASMRLDHNELAIAAYLYGVPLMHNDEEDIVLSSAITVQRDVFRSLLPGKPIYDEVLILVADMMTKELTTKSGYWFLPPSFAATYLEKALDHCRFYDYQNTPYFSTVGYEFVEPKGLPTLKDGSNDAVLWVATWMITCVEESNFNIKVDEEYRMKIAVSLVLKDQNIYNENIKTRAIENLQIKYDIHDRDREDIYRN</sequence>
<dbReference type="EMBL" id="JASCZI010060729">
    <property type="protein sequence ID" value="MED6135607.1"/>
    <property type="molecule type" value="Genomic_DNA"/>
</dbReference>
<evidence type="ECO:0000313" key="3">
    <source>
        <dbReference type="Proteomes" id="UP001341840"/>
    </source>
</evidence>
<evidence type="ECO:0000313" key="2">
    <source>
        <dbReference type="EMBL" id="MED6135607.1"/>
    </source>
</evidence>
<organism evidence="2 3">
    <name type="scientific">Stylosanthes scabra</name>
    <dbReference type="NCBI Taxonomy" id="79078"/>
    <lineage>
        <taxon>Eukaryota</taxon>
        <taxon>Viridiplantae</taxon>
        <taxon>Streptophyta</taxon>
        <taxon>Embryophyta</taxon>
        <taxon>Tracheophyta</taxon>
        <taxon>Spermatophyta</taxon>
        <taxon>Magnoliopsida</taxon>
        <taxon>eudicotyledons</taxon>
        <taxon>Gunneridae</taxon>
        <taxon>Pentapetalae</taxon>
        <taxon>rosids</taxon>
        <taxon>fabids</taxon>
        <taxon>Fabales</taxon>
        <taxon>Fabaceae</taxon>
        <taxon>Papilionoideae</taxon>
        <taxon>50 kb inversion clade</taxon>
        <taxon>dalbergioids sensu lato</taxon>
        <taxon>Dalbergieae</taxon>
        <taxon>Pterocarpus clade</taxon>
        <taxon>Stylosanthes</taxon>
    </lineage>
</organism>
<feature type="coiled-coil region" evidence="1">
    <location>
        <begin position="39"/>
        <end position="66"/>
    </location>
</feature>
<reference evidence="2 3" key="1">
    <citation type="journal article" date="2023" name="Plants (Basel)">
        <title>Bridging the Gap: Combining Genomics and Transcriptomics Approaches to Understand Stylosanthes scabra, an Orphan Legume from the Brazilian Caatinga.</title>
        <authorList>
            <person name="Ferreira-Neto J.R.C."/>
            <person name="da Silva M.D."/>
            <person name="Binneck E."/>
            <person name="de Melo N.F."/>
            <person name="da Silva R.H."/>
            <person name="de Melo A.L.T.M."/>
            <person name="Pandolfi V."/>
            <person name="Bustamante F.O."/>
            <person name="Brasileiro-Vidal A.C."/>
            <person name="Benko-Iseppon A.M."/>
        </authorList>
    </citation>
    <scope>NUCLEOTIDE SEQUENCE [LARGE SCALE GENOMIC DNA]</scope>
    <source>
        <tissue evidence="2">Leaves</tissue>
    </source>
</reference>
<protein>
    <submittedName>
        <fullName evidence="2">Uncharacterized protein</fullName>
    </submittedName>
</protein>
<proteinExistence type="predicted"/>
<keyword evidence="1" id="KW-0175">Coiled coil</keyword>
<comment type="caution">
    <text evidence="2">The sequence shown here is derived from an EMBL/GenBank/DDBJ whole genome shotgun (WGS) entry which is preliminary data.</text>
</comment>
<evidence type="ECO:0000256" key="1">
    <source>
        <dbReference type="SAM" id="Coils"/>
    </source>
</evidence>